<evidence type="ECO:0000313" key="1">
    <source>
        <dbReference type="EMBL" id="GBP61162.1"/>
    </source>
</evidence>
<organism evidence="1 2">
    <name type="scientific">Eumeta variegata</name>
    <name type="common">Bagworm moth</name>
    <name type="synonym">Eumeta japonica</name>
    <dbReference type="NCBI Taxonomy" id="151549"/>
    <lineage>
        <taxon>Eukaryota</taxon>
        <taxon>Metazoa</taxon>
        <taxon>Ecdysozoa</taxon>
        <taxon>Arthropoda</taxon>
        <taxon>Hexapoda</taxon>
        <taxon>Insecta</taxon>
        <taxon>Pterygota</taxon>
        <taxon>Neoptera</taxon>
        <taxon>Endopterygota</taxon>
        <taxon>Lepidoptera</taxon>
        <taxon>Glossata</taxon>
        <taxon>Ditrysia</taxon>
        <taxon>Tineoidea</taxon>
        <taxon>Psychidae</taxon>
        <taxon>Oiketicinae</taxon>
        <taxon>Eumeta</taxon>
    </lineage>
</organism>
<gene>
    <name evidence="1" type="ORF">EVAR_46815_1</name>
</gene>
<sequence length="127" mass="14779">MRNDFDPIPVLSRQLSPLALRTNDEVIHAQRNTPLLILHRVYRGECLENLFNLIPLAKSRHHSACHKCRQYHLNGWRSITVYYQHKMTLSVRAASAPEYLSTRLKTKSRELTASRRDGAGETCTYRF</sequence>
<protein>
    <submittedName>
        <fullName evidence="1">Uncharacterized protein</fullName>
    </submittedName>
</protein>
<proteinExistence type="predicted"/>
<evidence type="ECO:0000313" key="2">
    <source>
        <dbReference type="Proteomes" id="UP000299102"/>
    </source>
</evidence>
<dbReference type="AlphaFoldDB" id="A0A4C1XDV9"/>
<dbReference type="Proteomes" id="UP000299102">
    <property type="component" value="Unassembled WGS sequence"/>
</dbReference>
<comment type="caution">
    <text evidence="1">The sequence shown here is derived from an EMBL/GenBank/DDBJ whole genome shotgun (WGS) entry which is preliminary data.</text>
</comment>
<accession>A0A4C1XDV9</accession>
<keyword evidence="2" id="KW-1185">Reference proteome</keyword>
<dbReference type="EMBL" id="BGZK01000805">
    <property type="protein sequence ID" value="GBP61162.1"/>
    <property type="molecule type" value="Genomic_DNA"/>
</dbReference>
<reference evidence="1 2" key="1">
    <citation type="journal article" date="2019" name="Commun. Biol.">
        <title>The bagworm genome reveals a unique fibroin gene that provides high tensile strength.</title>
        <authorList>
            <person name="Kono N."/>
            <person name="Nakamura H."/>
            <person name="Ohtoshi R."/>
            <person name="Tomita M."/>
            <person name="Numata K."/>
            <person name="Arakawa K."/>
        </authorList>
    </citation>
    <scope>NUCLEOTIDE SEQUENCE [LARGE SCALE GENOMIC DNA]</scope>
</reference>
<name>A0A4C1XDV9_EUMVA</name>